<dbReference type="PANTHER" id="PTHR37984">
    <property type="entry name" value="PROTEIN CBG26694"/>
    <property type="match status" value="1"/>
</dbReference>
<dbReference type="AlphaFoldDB" id="A0A9Q3BUC4"/>
<keyword evidence="2" id="KW-1185">Reference proteome</keyword>
<dbReference type="OrthoDB" id="2273864at2759"/>
<dbReference type="EMBL" id="AVOT02002613">
    <property type="protein sequence ID" value="MBW0470955.1"/>
    <property type="molecule type" value="Genomic_DNA"/>
</dbReference>
<dbReference type="Proteomes" id="UP000765509">
    <property type="component" value="Unassembled WGS sequence"/>
</dbReference>
<proteinExistence type="predicted"/>
<organism evidence="1 2">
    <name type="scientific">Austropuccinia psidii MF-1</name>
    <dbReference type="NCBI Taxonomy" id="1389203"/>
    <lineage>
        <taxon>Eukaryota</taxon>
        <taxon>Fungi</taxon>
        <taxon>Dikarya</taxon>
        <taxon>Basidiomycota</taxon>
        <taxon>Pucciniomycotina</taxon>
        <taxon>Pucciniomycetes</taxon>
        <taxon>Pucciniales</taxon>
        <taxon>Sphaerophragmiaceae</taxon>
        <taxon>Austropuccinia</taxon>
    </lineage>
</organism>
<dbReference type="GO" id="GO:0003676">
    <property type="term" value="F:nucleic acid binding"/>
    <property type="evidence" value="ECO:0007669"/>
    <property type="project" value="InterPro"/>
</dbReference>
<evidence type="ECO:0000313" key="2">
    <source>
        <dbReference type="Proteomes" id="UP000765509"/>
    </source>
</evidence>
<dbReference type="Gene3D" id="3.30.420.10">
    <property type="entry name" value="Ribonuclease H-like superfamily/Ribonuclease H"/>
    <property type="match status" value="1"/>
</dbReference>
<name>A0A9Q3BUC4_9BASI</name>
<dbReference type="InterPro" id="IPR050951">
    <property type="entry name" value="Retrovirus_Pol_polyprotein"/>
</dbReference>
<dbReference type="SUPFAM" id="SSF53098">
    <property type="entry name" value="Ribonuclease H-like"/>
    <property type="match status" value="1"/>
</dbReference>
<protein>
    <recommendedName>
        <fullName evidence="3">Integrase catalytic domain-containing protein</fullName>
    </recommendedName>
</protein>
<dbReference type="InterPro" id="IPR036397">
    <property type="entry name" value="RNaseH_sf"/>
</dbReference>
<reference evidence="1" key="1">
    <citation type="submission" date="2021-03" db="EMBL/GenBank/DDBJ databases">
        <title>Draft genome sequence of rust myrtle Austropuccinia psidii MF-1, a brazilian biotype.</title>
        <authorList>
            <person name="Quecine M.C."/>
            <person name="Pachon D.M.R."/>
            <person name="Bonatelli M.L."/>
            <person name="Correr F.H."/>
            <person name="Franceschini L.M."/>
            <person name="Leite T.F."/>
            <person name="Margarido G.R.A."/>
            <person name="Almeida C.A."/>
            <person name="Ferrarezi J.A."/>
            <person name="Labate C.A."/>
        </authorList>
    </citation>
    <scope>NUCLEOTIDE SEQUENCE</scope>
    <source>
        <strain evidence="1">MF-1</strain>
    </source>
</reference>
<comment type="caution">
    <text evidence="1">The sequence shown here is derived from an EMBL/GenBank/DDBJ whole genome shotgun (WGS) entry which is preliminary data.</text>
</comment>
<dbReference type="InterPro" id="IPR012337">
    <property type="entry name" value="RNaseH-like_sf"/>
</dbReference>
<accession>A0A9Q3BUC4</accession>
<dbReference type="PANTHER" id="PTHR37984:SF5">
    <property type="entry name" value="PROTEIN NYNRIN-LIKE"/>
    <property type="match status" value="1"/>
</dbReference>
<evidence type="ECO:0008006" key="3">
    <source>
        <dbReference type="Google" id="ProtNLM"/>
    </source>
</evidence>
<sequence length="116" mass="13452">MDWVTGLFLGGKENLNSFLVRVERYNKVVRCLPFHKDYTALDTAFLFWNNIIAECVVLKIINNDWDPNFQSKFCTTLYYILGTQLSFSTAYHPQTHGICQAESMIKGCNNVYKLQL</sequence>
<evidence type="ECO:0000313" key="1">
    <source>
        <dbReference type="EMBL" id="MBW0470955.1"/>
    </source>
</evidence>
<gene>
    <name evidence="1" type="ORF">O181_010670</name>
</gene>